<gene>
    <name evidence="1" type="ORF">FHX37_0491</name>
</gene>
<keyword evidence="2" id="KW-1185">Reference proteome</keyword>
<dbReference type="RefSeq" id="WP_141921842.1">
    <property type="nucleotide sequence ID" value="NZ_VFQC01000001.1"/>
</dbReference>
<dbReference type="SUPFAM" id="SSF52540">
    <property type="entry name" value="P-loop containing nucleoside triphosphate hydrolases"/>
    <property type="match status" value="1"/>
</dbReference>
<reference evidence="1 2" key="1">
    <citation type="submission" date="2019-06" db="EMBL/GenBank/DDBJ databases">
        <title>Sequencing the genomes of 1000 actinobacteria strains.</title>
        <authorList>
            <person name="Klenk H.-P."/>
        </authorList>
    </citation>
    <scope>NUCLEOTIDE SEQUENCE [LARGE SCALE GENOMIC DNA]</scope>
    <source>
        <strain evidence="1 2">DSM 45015</strain>
    </source>
</reference>
<name>A0A543NFJ9_9ACTN</name>
<dbReference type="Gene3D" id="3.40.50.300">
    <property type="entry name" value="P-loop containing nucleotide triphosphate hydrolases"/>
    <property type="match status" value="1"/>
</dbReference>
<accession>A0A543NFJ9</accession>
<dbReference type="AlphaFoldDB" id="A0A543NFJ9"/>
<sequence length="211" mass="22992">MCWSTAPEPNRGVDGAPRCAVVGTGRCGTGYMARLLTAAGVDCGHEQWWTPVARRRRPGLEADSSWMALPDIEAGIWRGAVVHVVRHPVDVVSSLVGIGFFAGRGRPEYLAFALEHEPTLVGRPEMEAAVEWWVRWNRRCAAVADMTVRVEDLPDRADDLEPAVGRLGHQRPDVPRDVNHRNRAAVDQAAVWRLLDGRAEPVGYGGGGACG</sequence>
<dbReference type="InterPro" id="IPR027417">
    <property type="entry name" value="P-loop_NTPase"/>
</dbReference>
<proteinExistence type="predicted"/>
<dbReference type="OrthoDB" id="5727827at2"/>
<dbReference type="Proteomes" id="UP000317422">
    <property type="component" value="Unassembled WGS sequence"/>
</dbReference>
<dbReference type="EMBL" id="VFQC01000001">
    <property type="protein sequence ID" value="TQN30609.1"/>
    <property type="molecule type" value="Genomic_DNA"/>
</dbReference>
<evidence type="ECO:0000313" key="2">
    <source>
        <dbReference type="Proteomes" id="UP000317422"/>
    </source>
</evidence>
<comment type="caution">
    <text evidence="1">The sequence shown here is derived from an EMBL/GenBank/DDBJ whole genome shotgun (WGS) entry which is preliminary data.</text>
</comment>
<organism evidence="1 2">
    <name type="scientific">Haloactinospora alba</name>
    <dbReference type="NCBI Taxonomy" id="405555"/>
    <lineage>
        <taxon>Bacteria</taxon>
        <taxon>Bacillati</taxon>
        <taxon>Actinomycetota</taxon>
        <taxon>Actinomycetes</taxon>
        <taxon>Streptosporangiales</taxon>
        <taxon>Nocardiopsidaceae</taxon>
        <taxon>Haloactinospora</taxon>
    </lineage>
</organism>
<evidence type="ECO:0000313" key="1">
    <source>
        <dbReference type="EMBL" id="TQN30609.1"/>
    </source>
</evidence>
<protein>
    <recommendedName>
        <fullName evidence="3">Sulfotransferase family protein</fullName>
    </recommendedName>
</protein>
<evidence type="ECO:0008006" key="3">
    <source>
        <dbReference type="Google" id="ProtNLM"/>
    </source>
</evidence>